<reference evidence="2" key="1">
    <citation type="submission" date="2020-05" db="UniProtKB">
        <authorList>
            <consortium name="EnsemblMetazoa"/>
        </authorList>
    </citation>
    <scope>IDENTIFICATION</scope>
    <source>
        <strain evidence="2">BB02</strain>
    </source>
</reference>
<dbReference type="RefSeq" id="XP_013079396.1">
    <property type="nucleotide sequence ID" value="XM_013223942.2"/>
</dbReference>
<dbReference type="VEuPathDB" id="VectorBase:BGLB021873"/>
<evidence type="ECO:0000313" key="5">
    <source>
        <dbReference type="RefSeq" id="XP_013079396.1"/>
    </source>
</evidence>
<dbReference type="AlphaFoldDB" id="A0A2C9KNV2"/>
<dbReference type="VEuPathDB" id="VectorBase:BGLAX_041008"/>
<evidence type="ECO:0000313" key="4">
    <source>
        <dbReference type="Proteomes" id="UP001165740"/>
    </source>
</evidence>
<dbReference type="Proteomes" id="UP000076420">
    <property type="component" value="Unassembled WGS sequence"/>
</dbReference>
<feature type="chain" id="PRO_5044573244" evidence="1">
    <location>
        <begin position="28"/>
        <end position="210"/>
    </location>
</feature>
<name>A0A2C9KNV2_BIOGL</name>
<dbReference type="GeneID" id="106065180"/>
<dbReference type="EnsemblMetazoa" id="BGLB021873-RA">
    <property type="protein sequence ID" value="BGLB021873-PA"/>
    <property type="gene ID" value="BGLB021873"/>
</dbReference>
<keyword evidence="4" id="KW-1185">Reference proteome</keyword>
<feature type="signal peptide" evidence="1">
    <location>
        <begin position="1"/>
        <end position="27"/>
    </location>
</feature>
<sequence>MRLLLTFTRSQCFIYLLSHLLFISSSATLVKNTSKADVSKFRNGVAVTDTANCKLVPSQRYPGLFVSSSKLRRVTTNSSVLFSDSYQIRSVLTRIPVNISTESSWGTTTTTSRPNFRITGDPCCTTTMSMTVPSTVSPKYNLQQEYTVKQLASSYQIIHESQCANPGAACTLSGVCKLAYRVQWVLVEGYDGSDMFIPVEVGNHCYCQYR</sequence>
<organism evidence="2 3">
    <name type="scientific">Biomphalaria glabrata</name>
    <name type="common">Bloodfluke planorb</name>
    <name type="synonym">Freshwater snail</name>
    <dbReference type="NCBI Taxonomy" id="6526"/>
    <lineage>
        <taxon>Eukaryota</taxon>
        <taxon>Metazoa</taxon>
        <taxon>Spiralia</taxon>
        <taxon>Lophotrochozoa</taxon>
        <taxon>Mollusca</taxon>
        <taxon>Gastropoda</taxon>
        <taxon>Heterobranchia</taxon>
        <taxon>Euthyneura</taxon>
        <taxon>Panpulmonata</taxon>
        <taxon>Hygrophila</taxon>
        <taxon>Lymnaeoidea</taxon>
        <taxon>Planorbidae</taxon>
        <taxon>Biomphalaria</taxon>
    </lineage>
</organism>
<dbReference type="OMA" id="HESQCAN"/>
<evidence type="ECO:0000313" key="3">
    <source>
        <dbReference type="Proteomes" id="UP000076420"/>
    </source>
</evidence>
<reference evidence="5" key="2">
    <citation type="submission" date="2025-04" db="UniProtKB">
        <authorList>
            <consortium name="RefSeq"/>
        </authorList>
    </citation>
    <scope>IDENTIFICATION</scope>
</reference>
<keyword evidence="1" id="KW-0732">Signal</keyword>
<protein>
    <submittedName>
        <fullName evidence="5">Uncharacterized protein LOC106065180</fullName>
    </submittedName>
</protein>
<proteinExistence type="predicted"/>
<gene>
    <name evidence="2" type="primary">106065180</name>
    <name evidence="5" type="synonym">LOC106065180</name>
</gene>
<accession>A0A2C9KNV2</accession>
<dbReference type="Proteomes" id="UP001165740">
    <property type="component" value="Chromosome 9"/>
</dbReference>
<dbReference type="KEGG" id="bgt:106065180"/>
<dbReference type="OrthoDB" id="6104043at2759"/>
<evidence type="ECO:0000256" key="1">
    <source>
        <dbReference type="SAM" id="SignalP"/>
    </source>
</evidence>
<evidence type="ECO:0000313" key="2">
    <source>
        <dbReference type="EnsemblMetazoa" id="BGLB021873-PA"/>
    </source>
</evidence>